<feature type="region of interest" description="Disordered" evidence="1">
    <location>
        <begin position="1"/>
        <end position="30"/>
    </location>
</feature>
<feature type="region of interest" description="Disordered" evidence="1">
    <location>
        <begin position="263"/>
        <end position="293"/>
    </location>
</feature>
<evidence type="ECO:0000256" key="1">
    <source>
        <dbReference type="SAM" id="MobiDB-lite"/>
    </source>
</evidence>
<feature type="compositionally biased region" description="Pro residues" evidence="1">
    <location>
        <begin position="1"/>
        <end position="12"/>
    </location>
</feature>
<feature type="compositionally biased region" description="Low complexity" evidence="1">
    <location>
        <begin position="49"/>
        <end position="64"/>
    </location>
</feature>
<evidence type="ECO:0000313" key="2">
    <source>
        <dbReference type="EMBL" id="KAK4088452.1"/>
    </source>
</evidence>
<proteinExistence type="predicted"/>
<gene>
    <name evidence="2" type="ORF">Purlil1_7331</name>
</gene>
<reference evidence="2 3" key="1">
    <citation type="journal article" date="2024" name="Microbiol. Resour. Announc.">
        <title>Genome annotations for the ascomycete fungi Trichoderma harzianum, Trichoderma aggressivum, and Purpureocillium lilacinum.</title>
        <authorList>
            <person name="Beijen E.P.W."/>
            <person name="Ohm R.A."/>
        </authorList>
    </citation>
    <scope>NUCLEOTIDE SEQUENCE [LARGE SCALE GENOMIC DNA]</scope>
    <source>
        <strain evidence="2 3">CBS 150709</strain>
    </source>
</reference>
<feature type="region of interest" description="Disordered" evidence="1">
    <location>
        <begin position="47"/>
        <end position="100"/>
    </location>
</feature>
<accession>A0ABR0BX60</accession>
<name>A0ABR0BX60_PURLI</name>
<organism evidence="2 3">
    <name type="scientific">Purpureocillium lilacinum</name>
    <name type="common">Paecilomyces lilacinus</name>
    <dbReference type="NCBI Taxonomy" id="33203"/>
    <lineage>
        <taxon>Eukaryota</taxon>
        <taxon>Fungi</taxon>
        <taxon>Dikarya</taxon>
        <taxon>Ascomycota</taxon>
        <taxon>Pezizomycotina</taxon>
        <taxon>Sordariomycetes</taxon>
        <taxon>Hypocreomycetidae</taxon>
        <taxon>Hypocreales</taxon>
        <taxon>Ophiocordycipitaceae</taxon>
        <taxon>Purpureocillium</taxon>
    </lineage>
</organism>
<feature type="compositionally biased region" description="Low complexity" evidence="1">
    <location>
        <begin position="13"/>
        <end position="25"/>
    </location>
</feature>
<keyword evidence="3" id="KW-1185">Reference proteome</keyword>
<sequence>MAKNATPPPPPSRRAASSAHPSSSRQTDRQSICPVPLCFLHTVPPRSQAAATPAPSLPPSLSTLESRYSRARPRALSINQPDRQTHTHTHTLRRPPPGLHPGQSCSCRASWCVPLPARPITQKTRVRACVRAHIHKRTPPGEVKLGAAWASSPLRPSMLLLRVVLDPPWRYAWTRTALPDGLIKCTDRRRRPVLQTPCGEQLPAARPSKHTRNGPLLVQPPSPSLPVRSRVQQVSPLARLPSAQPPVKQSGVLQAGFCSADTHTPARTHTHTHLGWSSVGKLHGEEEARRQSH</sequence>
<feature type="region of interest" description="Disordered" evidence="1">
    <location>
        <begin position="199"/>
        <end position="228"/>
    </location>
</feature>
<evidence type="ECO:0000313" key="3">
    <source>
        <dbReference type="Proteomes" id="UP001287286"/>
    </source>
</evidence>
<comment type="caution">
    <text evidence="2">The sequence shown here is derived from an EMBL/GenBank/DDBJ whole genome shotgun (WGS) entry which is preliminary data.</text>
</comment>
<feature type="compositionally biased region" description="Basic and acidic residues" evidence="1">
    <location>
        <begin position="282"/>
        <end position="293"/>
    </location>
</feature>
<dbReference type="EMBL" id="JAWRVI010000025">
    <property type="protein sequence ID" value="KAK4088452.1"/>
    <property type="molecule type" value="Genomic_DNA"/>
</dbReference>
<dbReference type="Proteomes" id="UP001287286">
    <property type="component" value="Unassembled WGS sequence"/>
</dbReference>
<protein>
    <submittedName>
        <fullName evidence="2">Uncharacterized protein</fullName>
    </submittedName>
</protein>